<feature type="region of interest" description="Disordered" evidence="1">
    <location>
        <begin position="43"/>
        <end position="63"/>
    </location>
</feature>
<evidence type="ECO:0000313" key="2">
    <source>
        <dbReference type="EMBL" id="KKM98635.1"/>
    </source>
</evidence>
<reference evidence="2" key="1">
    <citation type="journal article" date="2015" name="Nature">
        <title>Complex archaea that bridge the gap between prokaryotes and eukaryotes.</title>
        <authorList>
            <person name="Spang A."/>
            <person name="Saw J.H."/>
            <person name="Jorgensen S.L."/>
            <person name="Zaremba-Niedzwiedzka K."/>
            <person name="Martijn J."/>
            <person name="Lind A.E."/>
            <person name="van Eijk R."/>
            <person name="Schleper C."/>
            <person name="Guy L."/>
            <person name="Ettema T.J."/>
        </authorList>
    </citation>
    <scope>NUCLEOTIDE SEQUENCE</scope>
</reference>
<proteinExistence type="predicted"/>
<comment type="caution">
    <text evidence="2">The sequence shown here is derived from an EMBL/GenBank/DDBJ whole genome shotgun (WGS) entry which is preliminary data.</text>
</comment>
<name>A0A0F9PCA8_9ZZZZ</name>
<sequence>MSMSQKEEGPKPERKRLFEVKKGEGPKPCRKNFFTEVVEDARELTEEEKAVQSERERPLTKKERKEMWERYEQESLERRRKFAEKFPERIPGYPEYLNSEDS</sequence>
<dbReference type="AlphaFoldDB" id="A0A0F9PCA8"/>
<accession>A0A0F9PCA8</accession>
<dbReference type="EMBL" id="LAZR01005595">
    <property type="protein sequence ID" value="KKM98635.1"/>
    <property type="molecule type" value="Genomic_DNA"/>
</dbReference>
<protein>
    <submittedName>
        <fullName evidence="2">Uncharacterized protein</fullName>
    </submittedName>
</protein>
<organism evidence="2">
    <name type="scientific">marine sediment metagenome</name>
    <dbReference type="NCBI Taxonomy" id="412755"/>
    <lineage>
        <taxon>unclassified sequences</taxon>
        <taxon>metagenomes</taxon>
        <taxon>ecological metagenomes</taxon>
    </lineage>
</organism>
<feature type="region of interest" description="Disordered" evidence="1">
    <location>
        <begin position="1"/>
        <end position="23"/>
    </location>
</feature>
<gene>
    <name evidence="2" type="ORF">LCGC14_1155950</name>
</gene>
<evidence type="ECO:0000256" key="1">
    <source>
        <dbReference type="SAM" id="MobiDB-lite"/>
    </source>
</evidence>